<dbReference type="NCBIfam" id="TIGR04183">
    <property type="entry name" value="Por_Secre_tail"/>
    <property type="match status" value="1"/>
</dbReference>
<accession>A0A644V5Q9</accession>
<reference evidence="2" key="1">
    <citation type="submission" date="2019-08" db="EMBL/GenBank/DDBJ databases">
        <authorList>
            <person name="Kucharzyk K."/>
            <person name="Murdoch R.W."/>
            <person name="Higgins S."/>
            <person name="Loffler F."/>
        </authorList>
    </citation>
    <scope>NUCLEOTIDE SEQUENCE</scope>
</reference>
<sequence length="158" mass="17469">MAEIRNSCQLSFKSLTMNIPISVQPMFKMAGSDNPAGISTRNLLSAYSLLSYEPSVTLPDTSLKSSTAINKPKTKGNYLQEKLHVFPNPANDFIIIDYELELYGKLVLIAQDGRVCYSVNLSSGNNQILIRLNYFSPGIYIARIAQGKKVLSAKFTVN</sequence>
<feature type="domain" description="Secretion system C-terminal sorting" evidence="1">
    <location>
        <begin position="85"/>
        <end position="156"/>
    </location>
</feature>
<protein>
    <recommendedName>
        <fullName evidence="1">Secretion system C-terminal sorting domain-containing protein</fullName>
    </recommendedName>
</protein>
<dbReference type="AlphaFoldDB" id="A0A644V5Q9"/>
<dbReference type="EMBL" id="VSSQ01000225">
    <property type="protein sequence ID" value="MPL86670.1"/>
    <property type="molecule type" value="Genomic_DNA"/>
</dbReference>
<dbReference type="Pfam" id="PF18962">
    <property type="entry name" value="Por_Secre_tail"/>
    <property type="match status" value="1"/>
</dbReference>
<comment type="caution">
    <text evidence="2">The sequence shown here is derived from an EMBL/GenBank/DDBJ whole genome shotgun (WGS) entry which is preliminary data.</text>
</comment>
<organism evidence="2">
    <name type="scientific">bioreactor metagenome</name>
    <dbReference type="NCBI Taxonomy" id="1076179"/>
    <lineage>
        <taxon>unclassified sequences</taxon>
        <taxon>metagenomes</taxon>
        <taxon>ecological metagenomes</taxon>
    </lineage>
</organism>
<gene>
    <name evidence="2" type="ORF">SDC9_32654</name>
</gene>
<proteinExistence type="predicted"/>
<dbReference type="InterPro" id="IPR026444">
    <property type="entry name" value="Secre_tail"/>
</dbReference>
<name>A0A644V5Q9_9ZZZZ</name>
<evidence type="ECO:0000259" key="1">
    <source>
        <dbReference type="Pfam" id="PF18962"/>
    </source>
</evidence>
<evidence type="ECO:0000313" key="2">
    <source>
        <dbReference type="EMBL" id="MPL86670.1"/>
    </source>
</evidence>